<accession>A0A5C3Q3B7</accession>
<reference evidence="1 2" key="1">
    <citation type="journal article" date="2019" name="Nat. Ecol. Evol.">
        <title>Megaphylogeny resolves global patterns of mushroom evolution.</title>
        <authorList>
            <person name="Varga T."/>
            <person name="Krizsan K."/>
            <person name="Foldi C."/>
            <person name="Dima B."/>
            <person name="Sanchez-Garcia M."/>
            <person name="Sanchez-Ramirez S."/>
            <person name="Szollosi G.J."/>
            <person name="Szarkandi J.G."/>
            <person name="Papp V."/>
            <person name="Albert L."/>
            <person name="Andreopoulos W."/>
            <person name="Angelini C."/>
            <person name="Antonin V."/>
            <person name="Barry K.W."/>
            <person name="Bougher N.L."/>
            <person name="Buchanan P."/>
            <person name="Buyck B."/>
            <person name="Bense V."/>
            <person name="Catcheside P."/>
            <person name="Chovatia M."/>
            <person name="Cooper J."/>
            <person name="Damon W."/>
            <person name="Desjardin D."/>
            <person name="Finy P."/>
            <person name="Geml J."/>
            <person name="Haridas S."/>
            <person name="Hughes K."/>
            <person name="Justo A."/>
            <person name="Karasinski D."/>
            <person name="Kautmanova I."/>
            <person name="Kiss B."/>
            <person name="Kocsube S."/>
            <person name="Kotiranta H."/>
            <person name="LaButti K.M."/>
            <person name="Lechner B.E."/>
            <person name="Liimatainen K."/>
            <person name="Lipzen A."/>
            <person name="Lukacs Z."/>
            <person name="Mihaltcheva S."/>
            <person name="Morgado L.N."/>
            <person name="Niskanen T."/>
            <person name="Noordeloos M.E."/>
            <person name="Ohm R.A."/>
            <person name="Ortiz-Santana B."/>
            <person name="Ovrebo C."/>
            <person name="Racz N."/>
            <person name="Riley R."/>
            <person name="Savchenko A."/>
            <person name="Shiryaev A."/>
            <person name="Soop K."/>
            <person name="Spirin V."/>
            <person name="Szebenyi C."/>
            <person name="Tomsovsky M."/>
            <person name="Tulloss R.E."/>
            <person name="Uehling J."/>
            <person name="Grigoriev I.V."/>
            <person name="Vagvolgyi C."/>
            <person name="Papp T."/>
            <person name="Martin F.M."/>
            <person name="Miettinen O."/>
            <person name="Hibbett D.S."/>
            <person name="Nagy L.G."/>
        </authorList>
    </citation>
    <scope>NUCLEOTIDE SEQUENCE [LARGE SCALE GENOMIC DNA]</scope>
    <source>
        <strain evidence="1 2">CBS 309.79</strain>
    </source>
</reference>
<protein>
    <submittedName>
        <fullName evidence="1">Uncharacterized protein</fullName>
    </submittedName>
</protein>
<name>A0A5C3Q3B7_9AGAR</name>
<dbReference type="EMBL" id="ML178869">
    <property type="protein sequence ID" value="TFK96006.1"/>
    <property type="molecule type" value="Genomic_DNA"/>
</dbReference>
<evidence type="ECO:0000313" key="2">
    <source>
        <dbReference type="Proteomes" id="UP000305067"/>
    </source>
</evidence>
<organism evidence="1 2">
    <name type="scientific">Pterulicium gracile</name>
    <dbReference type="NCBI Taxonomy" id="1884261"/>
    <lineage>
        <taxon>Eukaryota</taxon>
        <taxon>Fungi</taxon>
        <taxon>Dikarya</taxon>
        <taxon>Basidiomycota</taxon>
        <taxon>Agaricomycotina</taxon>
        <taxon>Agaricomycetes</taxon>
        <taxon>Agaricomycetidae</taxon>
        <taxon>Agaricales</taxon>
        <taxon>Pleurotineae</taxon>
        <taxon>Pterulaceae</taxon>
        <taxon>Pterulicium</taxon>
    </lineage>
</organism>
<sequence length="141" mass="16341">MHIGKNIFPQLVNLWTGNYKDLNAGLRSYTLGSTVFQAIGKACAFSGNTIPSAFGAHVPNIATERHKFIAETWFLFATMIAPTVLYNRFQRPLYYQHFVELVTIFNICLLYKLTPTDIDELEQCIVRWVEKYEKYNDFTVF</sequence>
<dbReference type="OrthoDB" id="2404451at2759"/>
<dbReference type="Proteomes" id="UP000305067">
    <property type="component" value="Unassembled WGS sequence"/>
</dbReference>
<evidence type="ECO:0000313" key="1">
    <source>
        <dbReference type="EMBL" id="TFK96006.1"/>
    </source>
</evidence>
<gene>
    <name evidence="1" type="ORF">BDV98DRAFT_598064</name>
</gene>
<keyword evidence="2" id="KW-1185">Reference proteome</keyword>
<dbReference type="AlphaFoldDB" id="A0A5C3Q3B7"/>
<proteinExistence type="predicted"/>